<dbReference type="EMBL" id="KZ346339">
    <property type="protein sequence ID" value="PIO70243.1"/>
    <property type="molecule type" value="Genomic_DNA"/>
</dbReference>
<organism evidence="2 3">
    <name type="scientific">Teladorsagia circumcincta</name>
    <name type="common">Brown stomach worm</name>
    <name type="synonym">Ostertagia circumcincta</name>
    <dbReference type="NCBI Taxonomy" id="45464"/>
    <lineage>
        <taxon>Eukaryota</taxon>
        <taxon>Metazoa</taxon>
        <taxon>Ecdysozoa</taxon>
        <taxon>Nematoda</taxon>
        <taxon>Chromadorea</taxon>
        <taxon>Rhabditida</taxon>
        <taxon>Rhabditina</taxon>
        <taxon>Rhabditomorpha</taxon>
        <taxon>Strongyloidea</taxon>
        <taxon>Trichostrongylidae</taxon>
        <taxon>Teladorsagia</taxon>
    </lineage>
</organism>
<reference evidence="2 3" key="1">
    <citation type="submission" date="2015-09" db="EMBL/GenBank/DDBJ databases">
        <title>Draft genome of the parasitic nematode Teladorsagia circumcincta isolate WARC Sus (inbred).</title>
        <authorList>
            <person name="Mitreva M."/>
        </authorList>
    </citation>
    <scope>NUCLEOTIDE SEQUENCE [LARGE SCALE GENOMIC DNA]</scope>
    <source>
        <strain evidence="2 3">S</strain>
    </source>
</reference>
<keyword evidence="3" id="KW-1185">Reference proteome</keyword>
<feature type="domain" description="Peptidase M12A" evidence="1">
    <location>
        <begin position="13"/>
        <end position="46"/>
    </location>
</feature>
<sequence>MGDNKVLGINIPAEDLLLVYKEHGCWAEVGRQVGLQLISLGEGCNTLERRDQFVAKTTLTNKNYDLPYDYGSLMHYRNSE</sequence>
<gene>
    <name evidence="2" type="ORF">TELCIR_07915</name>
</gene>
<dbReference type="Gene3D" id="3.40.390.10">
    <property type="entry name" value="Collagenase (Catalytic Domain)"/>
    <property type="match status" value="1"/>
</dbReference>
<dbReference type="AlphaFoldDB" id="A0A2G9UJB9"/>
<evidence type="ECO:0000313" key="3">
    <source>
        <dbReference type="Proteomes" id="UP000230423"/>
    </source>
</evidence>
<evidence type="ECO:0000259" key="1">
    <source>
        <dbReference type="Pfam" id="PF01400"/>
    </source>
</evidence>
<dbReference type="OrthoDB" id="291007at2759"/>
<dbReference type="Proteomes" id="UP000230423">
    <property type="component" value="Unassembled WGS sequence"/>
</dbReference>
<dbReference type="SUPFAM" id="SSF55486">
    <property type="entry name" value="Metalloproteases ('zincins'), catalytic domain"/>
    <property type="match status" value="1"/>
</dbReference>
<proteinExistence type="predicted"/>
<name>A0A2G9UJB9_TELCI</name>
<dbReference type="InterPro" id="IPR024079">
    <property type="entry name" value="MetalloPept_cat_dom_sf"/>
</dbReference>
<protein>
    <submittedName>
        <fullName evidence="2">Astacin</fullName>
    </submittedName>
</protein>
<dbReference type="InterPro" id="IPR001506">
    <property type="entry name" value="Peptidase_M12A"/>
</dbReference>
<dbReference type="Pfam" id="PF01400">
    <property type="entry name" value="Astacin"/>
    <property type="match status" value="1"/>
</dbReference>
<dbReference type="GO" id="GO:0006508">
    <property type="term" value="P:proteolysis"/>
    <property type="evidence" value="ECO:0007669"/>
    <property type="project" value="InterPro"/>
</dbReference>
<evidence type="ECO:0000313" key="2">
    <source>
        <dbReference type="EMBL" id="PIO70243.1"/>
    </source>
</evidence>
<dbReference type="GO" id="GO:0004222">
    <property type="term" value="F:metalloendopeptidase activity"/>
    <property type="evidence" value="ECO:0007669"/>
    <property type="project" value="InterPro"/>
</dbReference>
<accession>A0A2G9UJB9</accession>